<dbReference type="EMBL" id="JBBPIX010000010">
    <property type="protein sequence ID" value="MEK6465742.1"/>
    <property type="molecule type" value="Genomic_DNA"/>
</dbReference>
<comment type="caution">
    <text evidence="3">The sequence shown here is derived from an EMBL/GenBank/DDBJ whole genome shotgun (WGS) entry which is preliminary data.</text>
</comment>
<evidence type="ECO:0000313" key="3">
    <source>
        <dbReference type="EMBL" id="MEK6465742.1"/>
    </source>
</evidence>
<dbReference type="NCBIfam" id="NF033748">
    <property type="entry name" value="class_F_sortase"/>
    <property type="match status" value="1"/>
</dbReference>
<protein>
    <submittedName>
        <fullName evidence="3">Class F sortase</fullName>
    </submittedName>
</protein>
<name>A0ABU9AH25_PSEA5</name>
<dbReference type="InterPro" id="IPR023365">
    <property type="entry name" value="Sortase_dom-sf"/>
</dbReference>
<keyword evidence="4" id="KW-1185">Reference proteome</keyword>
<gene>
    <name evidence="3" type="ORF">WG925_18540</name>
</gene>
<accession>A0ABU9AH25</accession>
<evidence type="ECO:0000256" key="2">
    <source>
        <dbReference type="SAM" id="MobiDB-lite"/>
    </source>
</evidence>
<dbReference type="RefSeq" id="WP_346864681.1">
    <property type="nucleotide sequence ID" value="NZ_JBBPIX010000010.1"/>
</dbReference>
<evidence type="ECO:0000256" key="1">
    <source>
        <dbReference type="ARBA" id="ARBA00022801"/>
    </source>
</evidence>
<reference evidence="3 4" key="1">
    <citation type="submission" date="2024-03" db="EMBL/GenBank/DDBJ databases">
        <title>Draft genome sequence of Pseudonocardia carboxydivorans JCM 14827.</title>
        <authorList>
            <person name="Duangmal K."/>
        </authorList>
    </citation>
    <scope>NUCLEOTIDE SEQUENCE [LARGE SCALE GENOMIC DNA]</scope>
    <source>
        <strain evidence="3 4">JCM 14827</strain>
    </source>
</reference>
<dbReference type="InterPro" id="IPR005754">
    <property type="entry name" value="Sortase"/>
</dbReference>
<dbReference type="CDD" id="cd05829">
    <property type="entry name" value="Sortase_F"/>
    <property type="match status" value="1"/>
</dbReference>
<dbReference type="SUPFAM" id="SSF63817">
    <property type="entry name" value="Sortase"/>
    <property type="match status" value="1"/>
</dbReference>
<sequence>MSPEHSRPAGPPPADPVHLDADGAPWRAPMRTPVGPAWSPPLVTRPGPVERARRLVAVVRPEPVSSGPAARAAAVAALLALPLLPVLLGDPDPPVAPAGEAVRVAGPPAAPVGRVAASSPPSSAPRARPVAPPSGLVVPAIGLRAGSPEQLTIGPDGALGAPADFDRIGFWTGGPTPGQAGPAVIVGHVDSFRGPAVFWRLQEIPVGATVTVPRTDGRSTTFTVDRIEVYPKDRFPSDEVYGPTANAQLRLITCGGSFDRAARSYRENIVVFASVH</sequence>
<dbReference type="InterPro" id="IPR042001">
    <property type="entry name" value="Sortase_F"/>
</dbReference>
<evidence type="ECO:0000313" key="4">
    <source>
        <dbReference type="Proteomes" id="UP001367513"/>
    </source>
</evidence>
<keyword evidence="1" id="KW-0378">Hydrolase</keyword>
<proteinExistence type="predicted"/>
<organism evidence="3 4">
    <name type="scientific">Pseudonocardia alni subsp. carboxydivorans</name>
    <dbReference type="NCBI Taxonomy" id="415010"/>
    <lineage>
        <taxon>Bacteria</taxon>
        <taxon>Bacillati</taxon>
        <taxon>Actinomycetota</taxon>
        <taxon>Actinomycetes</taxon>
        <taxon>Pseudonocardiales</taxon>
        <taxon>Pseudonocardiaceae</taxon>
        <taxon>Pseudonocardia</taxon>
    </lineage>
</organism>
<dbReference type="Proteomes" id="UP001367513">
    <property type="component" value="Unassembled WGS sequence"/>
</dbReference>
<feature type="region of interest" description="Disordered" evidence="2">
    <location>
        <begin position="1"/>
        <end position="46"/>
    </location>
</feature>
<dbReference type="Gene3D" id="2.40.260.10">
    <property type="entry name" value="Sortase"/>
    <property type="match status" value="1"/>
</dbReference>
<dbReference type="Pfam" id="PF04203">
    <property type="entry name" value="Sortase"/>
    <property type="match status" value="1"/>
</dbReference>